<organism evidence="2 3">
    <name type="scientific">Streptomyces endocoffeicus</name>
    <dbReference type="NCBI Taxonomy" id="2898945"/>
    <lineage>
        <taxon>Bacteria</taxon>
        <taxon>Bacillati</taxon>
        <taxon>Actinomycetota</taxon>
        <taxon>Actinomycetes</taxon>
        <taxon>Kitasatosporales</taxon>
        <taxon>Streptomycetaceae</taxon>
        <taxon>Streptomyces</taxon>
    </lineage>
</organism>
<dbReference type="SMART" id="SM00530">
    <property type="entry name" value="HTH_XRE"/>
    <property type="match status" value="1"/>
</dbReference>
<sequence length="278" mass="31124">MELNNNEGQTTPRTMLGRRLRRMREDADLSIRALAEKVGYPYSYIGRVERGEQLPSEALVNAFDAHFGTSGLFVDLWEMTHNEVIADYSRKVVSREPDAERIEVFNSSVVPGLLQTPDYARELFRTGLPGVGEEELTERVAVRMHRQHIFERKEAPFYWAIMDEAALKRPVGGQECMQGQLSRVLEAAKHSRITVQVLPFSEGAHSILGGGLTLLTLKSGGTIGLVESFDSGEVVESPKRLARLSQSFAVVTSKALPEDKSIGLIRQHLKDYENEHDC</sequence>
<feature type="domain" description="HTH cro/C1-type" evidence="1">
    <location>
        <begin position="20"/>
        <end position="74"/>
    </location>
</feature>
<dbReference type="PROSITE" id="PS50943">
    <property type="entry name" value="HTH_CROC1"/>
    <property type="match status" value="1"/>
</dbReference>
<reference evidence="2 3" key="1">
    <citation type="submission" date="2021-01" db="EMBL/GenBank/DDBJ databases">
        <title>WGS of actinomycetes isolated from Thailand.</title>
        <authorList>
            <person name="Thawai C."/>
        </authorList>
    </citation>
    <scope>NUCLEOTIDE SEQUENCE [LARGE SCALE GENOMIC DNA]</scope>
    <source>
        <strain evidence="2 3">CA3R110</strain>
    </source>
</reference>
<dbReference type="Pfam" id="PF13560">
    <property type="entry name" value="HTH_31"/>
    <property type="match status" value="1"/>
</dbReference>
<dbReference type="SUPFAM" id="SSF47413">
    <property type="entry name" value="lambda repressor-like DNA-binding domains"/>
    <property type="match status" value="1"/>
</dbReference>
<dbReference type="CDD" id="cd00093">
    <property type="entry name" value="HTH_XRE"/>
    <property type="match status" value="1"/>
</dbReference>
<evidence type="ECO:0000259" key="1">
    <source>
        <dbReference type="PROSITE" id="PS50943"/>
    </source>
</evidence>
<dbReference type="InterPro" id="IPR043917">
    <property type="entry name" value="DUF5753"/>
</dbReference>
<comment type="caution">
    <text evidence="2">The sequence shown here is derived from an EMBL/GenBank/DDBJ whole genome shotgun (WGS) entry which is preliminary data.</text>
</comment>
<dbReference type="InterPro" id="IPR010982">
    <property type="entry name" value="Lambda_DNA-bd_dom_sf"/>
</dbReference>
<dbReference type="InterPro" id="IPR001387">
    <property type="entry name" value="Cro/C1-type_HTH"/>
</dbReference>
<gene>
    <name evidence="2" type="ORF">JK364_47780</name>
</gene>
<dbReference type="Pfam" id="PF19054">
    <property type="entry name" value="DUF5753"/>
    <property type="match status" value="1"/>
</dbReference>
<dbReference type="Gene3D" id="1.10.260.40">
    <property type="entry name" value="lambda repressor-like DNA-binding domains"/>
    <property type="match status" value="1"/>
</dbReference>
<protein>
    <submittedName>
        <fullName evidence="2">Helix-turn-helix transcriptional regulator</fullName>
    </submittedName>
</protein>
<name>A0ABS1Q5J5_9ACTN</name>
<dbReference type="Proteomes" id="UP000621510">
    <property type="component" value="Unassembled WGS sequence"/>
</dbReference>
<evidence type="ECO:0000313" key="2">
    <source>
        <dbReference type="EMBL" id="MBL1119952.1"/>
    </source>
</evidence>
<dbReference type="RefSeq" id="WP_201857720.1">
    <property type="nucleotide sequence ID" value="NZ_JAERRG010000039.1"/>
</dbReference>
<evidence type="ECO:0000313" key="3">
    <source>
        <dbReference type="Proteomes" id="UP000621510"/>
    </source>
</evidence>
<dbReference type="EMBL" id="JAERRG010000039">
    <property type="protein sequence ID" value="MBL1119952.1"/>
    <property type="molecule type" value="Genomic_DNA"/>
</dbReference>
<keyword evidence="3" id="KW-1185">Reference proteome</keyword>
<accession>A0ABS1Q5J5</accession>
<proteinExistence type="predicted"/>